<dbReference type="Proteomes" id="UP000215559">
    <property type="component" value="Unassembled WGS sequence"/>
</dbReference>
<dbReference type="InterPro" id="IPR036394">
    <property type="entry name" value="Ribosomal_uL22_sf"/>
</dbReference>
<organism evidence="11 12">
    <name type="scientific">candidate division WOR-3 bacterium JGI_Cruoil_03_51_56</name>
    <dbReference type="NCBI Taxonomy" id="1973747"/>
    <lineage>
        <taxon>Bacteria</taxon>
        <taxon>Bacteria division WOR-3</taxon>
    </lineage>
</organism>
<dbReference type="EMBL" id="NOZP01000055">
    <property type="protein sequence ID" value="OYD16328.1"/>
    <property type="molecule type" value="Genomic_DNA"/>
</dbReference>
<comment type="subunit">
    <text evidence="7 9">Part of the 50S ribosomal subunit.</text>
</comment>
<gene>
    <name evidence="7" type="primary">rplV</name>
    <name evidence="11" type="ORF">CH330_03100</name>
</gene>
<dbReference type="InterPro" id="IPR005727">
    <property type="entry name" value="Ribosomal_uL22_bac/chlpt-type"/>
</dbReference>
<evidence type="ECO:0000256" key="9">
    <source>
        <dbReference type="RuleBase" id="RU004006"/>
    </source>
</evidence>
<keyword evidence="4 7" id="KW-0689">Ribosomal protein</keyword>
<keyword evidence="2 7" id="KW-0699">rRNA-binding</keyword>
<sequence length="118" mass="12972">MEAYATTRYQRGSAKKMGLIVDLIRGKDVPTALRALVFLPKATKGPVLKTLRSAVANAINKAGKAKLHEEDLIVKEARADQGPVLKRWRPGPRGMASVIRKRTVHVHVRVATKKGVEL</sequence>
<keyword evidence="3 7" id="KW-0694">RNA-binding</keyword>
<protein>
    <recommendedName>
        <fullName evidence="6 7">Large ribosomal subunit protein uL22</fullName>
    </recommendedName>
</protein>
<dbReference type="GO" id="GO:0003735">
    <property type="term" value="F:structural constituent of ribosome"/>
    <property type="evidence" value="ECO:0007669"/>
    <property type="project" value="InterPro"/>
</dbReference>
<evidence type="ECO:0000256" key="5">
    <source>
        <dbReference type="ARBA" id="ARBA00023274"/>
    </source>
</evidence>
<comment type="similarity">
    <text evidence="1 7 8">Belongs to the universal ribosomal protein uL22 family.</text>
</comment>
<dbReference type="PANTHER" id="PTHR13501:SF8">
    <property type="entry name" value="LARGE RIBOSOMAL SUBUNIT PROTEIN UL22M"/>
    <property type="match status" value="1"/>
</dbReference>
<dbReference type="InterPro" id="IPR001063">
    <property type="entry name" value="Ribosomal_uL22"/>
</dbReference>
<evidence type="ECO:0000313" key="11">
    <source>
        <dbReference type="EMBL" id="OYD16328.1"/>
    </source>
</evidence>
<dbReference type="AlphaFoldDB" id="A0A235BVF0"/>
<dbReference type="GO" id="GO:0022625">
    <property type="term" value="C:cytosolic large ribosomal subunit"/>
    <property type="evidence" value="ECO:0007669"/>
    <property type="project" value="TreeGrafter"/>
</dbReference>
<evidence type="ECO:0000256" key="10">
    <source>
        <dbReference type="RuleBase" id="RU004008"/>
    </source>
</evidence>
<reference evidence="11 12" key="1">
    <citation type="submission" date="2017-07" db="EMBL/GenBank/DDBJ databases">
        <title>Recovery of genomes from metagenomes via a dereplication, aggregation, and scoring strategy.</title>
        <authorList>
            <person name="Sieber C.M."/>
            <person name="Probst A.J."/>
            <person name="Sharrar A."/>
            <person name="Thomas B.C."/>
            <person name="Hess M."/>
            <person name="Tringe S.G."/>
            <person name="Banfield J.F."/>
        </authorList>
    </citation>
    <scope>NUCLEOTIDE SEQUENCE [LARGE SCALE GENOMIC DNA]</scope>
    <source>
        <strain evidence="11">JGI_Cruoil_03_51_56</strain>
    </source>
</reference>
<dbReference type="HAMAP" id="MF_01331_B">
    <property type="entry name" value="Ribosomal_uL22_B"/>
    <property type="match status" value="1"/>
</dbReference>
<dbReference type="PANTHER" id="PTHR13501">
    <property type="entry name" value="CHLOROPLAST 50S RIBOSOMAL PROTEIN L22-RELATED"/>
    <property type="match status" value="1"/>
</dbReference>
<evidence type="ECO:0000256" key="3">
    <source>
        <dbReference type="ARBA" id="ARBA00022884"/>
    </source>
</evidence>
<name>A0A235BVF0_UNCW3</name>
<comment type="caution">
    <text evidence="11">The sequence shown here is derived from an EMBL/GenBank/DDBJ whole genome shotgun (WGS) entry which is preliminary data.</text>
</comment>
<evidence type="ECO:0000256" key="4">
    <source>
        <dbReference type="ARBA" id="ARBA00022980"/>
    </source>
</evidence>
<dbReference type="InterPro" id="IPR047867">
    <property type="entry name" value="Ribosomal_uL22_bac/org-type"/>
</dbReference>
<evidence type="ECO:0000256" key="1">
    <source>
        <dbReference type="ARBA" id="ARBA00009451"/>
    </source>
</evidence>
<evidence type="ECO:0000256" key="7">
    <source>
        <dbReference type="HAMAP-Rule" id="MF_01331"/>
    </source>
</evidence>
<proteinExistence type="inferred from homology"/>
<evidence type="ECO:0000256" key="2">
    <source>
        <dbReference type="ARBA" id="ARBA00022730"/>
    </source>
</evidence>
<dbReference type="Pfam" id="PF00237">
    <property type="entry name" value="Ribosomal_L22"/>
    <property type="match status" value="1"/>
</dbReference>
<dbReference type="NCBIfam" id="TIGR01044">
    <property type="entry name" value="rplV_bact"/>
    <property type="match status" value="1"/>
</dbReference>
<dbReference type="GO" id="GO:0006412">
    <property type="term" value="P:translation"/>
    <property type="evidence" value="ECO:0007669"/>
    <property type="project" value="UniProtKB-UniRule"/>
</dbReference>
<comment type="function">
    <text evidence="7 10">This protein binds specifically to 23S rRNA; its binding is stimulated by other ribosomal proteins, e.g., L4, L17, and L20. It is important during the early stages of 50S assembly. It makes multiple contacts with different domains of the 23S rRNA in the assembled 50S subunit and ribosome.</text>
</comment>
<comment type="function">
    <text evidence="7">The globular domain of the protein is located near the polypeptide exit tunnel on the outside of the subunit, while an extended beta-hairpin is found that lines the wall of the exit tunnel in the center of the 70S ribosome.</text>
</comment>
<dbReference type="CDD" id="cd00336">
    <property type="entry name" value="Ribosomal_L22"/>
    <property type="match status" value="1"/>
</dbReference>
<dbReference type="GO" id="GO:0019843">
    <property type="term" value="F:rRNA binding"/>
    <property type="evidence" value="ECO:0007669"/>
    <property type="project" value="UniProtKB-UniRule"/>
</dbReference>
<accession>A0A235BVF0</accession>
<evidence type="ECO:0000256" key="8">
    <source>
        <dbReference type="RuleBase" id="RU004005"/>
    </source>
</evidence>
<keyword evidence="5 7" id="KW-0687">Ribonucleoprotein</keyword>
<evidence type="ECO:0000256" key="6">
    <source>
        <dbReference type="ARBA" id="ARBA00035207"/>
    </source>
</evidence>
<dbReference type="SUPFAM" id="SSF54843">
    <property type="entry name" value="Ribosomal protein L22"/>
    <property type="match status" value="1"/>
</dbReference>
<dbReference type="Gene3D" id="3.90.470.10">
    <property type="entry name" value="Ribosomal protein L22/L17"/>
    <property type="match status" value="1"/>
</dbReference>
<evidence type="ECO:0000313" key="12">
    <source>
        <dbReference type="Proteomes" id="UP000215559"/>
    </source>
</evidence>